<feature type="domain" description="YprB ribonuclease H-like" evidence="2">
    <location>
        <begin position="104"/>
        <end position="271"/>
    </location>
</feature>
<sequence length="417" mass="48652">MINMSYENKILQMKKLLKKNNTQQVIEKEPFLKPDVPNYAGMWQDAGLEMIENDFGVVFLLEKHYPLEYKHGGIYLGELYDAFEKWQQTRNSHPISLTDANNLIFYDTETTGLKGVGTHIFLNGLLEESEDGFTLKQYVLADPSNEVAFLFESKFWQGKKTVITYNGKSFDWPQLQTRWTLNKKDLPPLKEHNHLDLFHGSKRIWKNDMARMKLTQVEEEKLGFTRLDDVPGYLAPIIYLDAVKSGQPDALLKVLQHNEWDLLSLLTLYVQATNLLCEGIAEESATTYTNIGKWYADLREIDRSEELLQQVTHQYSSDESANAYFHLGFQQKKQQNYIEARKSFQQALPYLQGRQQITALIELAKIFEHRDKNYEFALDMTNQALKLVTESSLWSKESKISRLADMQKRKNRLERKK</sequence>
<dbReference type="eggNOG" id="COG3359">
    <property type="taxonomic scope" value="Bacteria"/>
</dbReference>
<dbReference type="Pfam" id="PF13482">
    <property type="entry name" value="RNase_H_2"/>
    <property type="match status" value="1"/>
</dbReference>
<evidence type="ECO:0000313" key="3">
    <source>
        <dbReference type="EMBL" id="ETT81109.1"/>
    </source>
</evidence>
<dbReference type="SUPFAM" id="SSF53098">
    <property type="entry name" value="Ribonuclease H-like"/>
    <property type="match status" value="1"/>
</dbReference>
<dbReference type="PATRIC" id="fig|1227360.4.peg.4154"/>
<protein>
    <recommendedName>
        <fullName evidence="2">YprB ribonuclease H-like domain-containing protein</fullName>
    </recommendedName>
</protein>
<keyword evidence="4" id="KW-1185">Reference proteome</keyword>
<dbReference type="Proteomes" id="UP000019062">
    <property type="component" value="Unassembled WGS sequence"/>
</dbReference>
<reference evidence="3 4" key="1">
    <citation type="journal article" date="2014" name="BMC Genomics">
        <title>Genomic comparison of sporeforming bacilli isolated from milk.</title>
        <authorList>
            <person name="Moreno Switt A.I."/>
            <person name="Andrus A.D."/>
            <person name="Ranieri M.L."/>
            <person name="Orsi R.H."/>
            <person name="Ivy R."/>
            <person name="den Bakker H.C."/>
            <person name="Martin N.H."/>
            <person name="Wiedmann M."/>
            <person name="Boor K.J."/>
        </authorList>
    </citation>
    <scope>NUCLEOTIDE SEQUENCE [LARGE SCALE GENOMIC DNA]</scope>
    <source>
        <strain evidence="3 4">FSL R5-213</strain>
    </source>
</reference>
<organism evidence="3 4">
    <name type="scientific">Viridibacillus arenosi FSL R5-213</name>
    <dbReference type="NCBI Taxonomy" id="1227360"/>
    <lineage>
        <taxon>Bacteria</taxon>
        <taxon>Bacillati</taxon>
        <taxon>Bacillota</taxon>
        <taxon>Bacilli</taxon>
        <taxon>Bacillales</taxon>
        <taxon>Caryophanaceae</taxon>
        <taxon>Viridibacillus</taxon>
    </lineage>
</organism>
<dbReference type="InterPro" id="IPR012337">
    <property type="entry name" value="RNaseH-like_sf"/>
</dbReference>
<dbReference type="EMBL" id="ASQA01000042">
    <property type="protein sequence ID" value="ETT81109.1"/>
    <property type="molecule type" value="Genomic_DNA"/>
</dbReference>
<comment type="caution">
    <text evidence="3">The sequence shown here is derived from an EMBL/GenBank/DDBJ whole genome shotgun (WGS) entry which is preliminary data.</text>
</comment>
<feature type="repeat" description="TPR" evidence="1">
    <location>
        <begin position="321"/>
        <end position="354"/>
    </location>
</feature>
<dbReference type="PANTHER" id="PTHR38462:SF1">
    <property type="entry name" value="YPRB RIBONUCLEASE H-LIKE DOMAIN-CONTAINING PROTEIN"/>
    <property type="match status" value="1"/>
</dbReference>
<dbReference type="PROSITE" id="PS50005">
    <property type="entry name" value="TPR"/>
    <property type="match status" value="1"/>
</dbReference>
<dbReference type="InterPro" id="IPR011990">
    <property type="entry name" value="TPR-like_helical_dom_sf"/>
</dbReference>
<dbReference type="SMART" id="SM00028">
    <property type="entry name" value="TPR"/>
    <property type="match status" value="3"/>
</dbReference>
<dbReference type="Gene3D" id="1.25.40.10">
    <property type="entry name" value="Tetratricopeptide repeat domain"/>
    <property type="match status" value="1"/>
</dbReference>
<dbReference type="PANTHER" id="PTHR38462">
    <property type="entry name" value="EXONUCLEASE-LIKE PROTEIN"/>
    <property type="match status" value="1"/>
</dbReference>
<evidence type="ECO:0000313" key="4">
    <source>
        <dbReference type="Proteomes" id="UP000019062"/>
    </source>
</evidence>
<dbReference type="SUPFAM" id="SSF48452">
    <property type="entry name" value="TPR-like"/>
    <property type="match status" value="1"/>
</dbReference>
<gene>
    <name evidence="3" type="ORF">C176_20424</name>
</gene>
<proteinExistence type="predicted"/>
<dbReference type="InterPro" id="IPR036397">
    <property type="entry name" value="RNaseH_sf"/>
</dbReference>
<name>W4ELJ9_9BACL</name>
<keyword evidence="1" id="KW-0802">TPR repeat</keyword>
<evidence type="ECO:0000256" key="1">
    <source>
        <dbReference type="PROSITE-ProRule" id="PRU00339"/>
    </source>
</evidence>
<evidence type="ECO:0000259" key="2">
    <source>
        <dbReference type="Pfam" id="PF13482"/>
    </source>
</evidence>
<dbReference type="GO" id="GO:0003676">
    <property type="term" value="F:nucleic acid binding"/>
    <property type="evidence" value="ECO:0007669"/>
    <property type="project" value="InterPro"/>
</dbReference>
<dbReference type="InterPro" id="IPR019734">
    <property type="entry name" value="TPR_rpt"/>
</dbReference>
<accession>W4ELJ9</accession>
<dbReference type="AlphaFoldDB" id="W4ELJ9"/>
<dbReference type="Gene3D" id="3.30.420.10">
    <property type="entry name" value="Ribonuclease H-like superfamily/Ribonuclease H"/>
    <property type="match status" value="1"/>
</dbReference>
<dbReference type="InterPro" id="IPR038720">
    <property type="entry name" value="YprB_RNase_H-like_dom"/>
</dbReference>